<dbReference type="SUPFAM" id="SSF49842">
    <property type="entry name" value="TNF-like"/>
    <property type="match status" value="1"/>
</dbReference>
<organism evidence="1">
    <name type="scientific">Pithovirus LCPAC304</name>
    <dbReference type="NCBI Taxonomy" id="2506594"/>
    <lineage>
        <taxon>Viruses</taxon>
        <taxon>Pithoviruses</taxon>
    </lineage>
</organism>
<name>A0A481Z8E8_9VIRU</name>
<reference evidence="1" key="1">
    <citation type="journal article" date="2019" name="MBio">
        <title>Virus Genomes from Deep Sea Sediments Expand the Ocean Megavirome and Support Independent Origins of Viral Gigantism.</title>
        <authorList>
            <person name="Backstrom D."/>
            <person name="Yutin N."/>
            <person name="Jorgensen S.L."/>
            <person name="Dharamshi J."/>
            <person name="Homa F."/>
            <person name="Zaremba-Niedwiedzka K."/>
            <person name="Spang A."/>
            <person name="Wolf Y.I."/>
            <person name="Koonin E.V."/>
            <person name="Ettema T.J."/>
        </authorList>
    </citation>
    <scope>NUCLEOTIDE SEQUENCE</scope>
</reference>
<dbReference type="Gene3D" id="2.60.120.40">
    <property type="match status" value="1"/>
</dbReference>
<dbReference type="EMBL" id="MK500568">
    <property type="protein sequence ID" value="QBK92183.1"/>
    <property type="molecule type" value="Genomic_DNA"/>
</dbReference>
<protein>
    <submittedName>
        <fullName evidence="1">Uncharacterized protein</fullName>
    </submittedName>
</protein>
<accession>A0A481Z8E8</accession>
<gene>
    <name evidence="1" type="ORF">LCPAC304_05300</name>
</gene>
<evidence type="ECO:0000313" key="1">
    <source>
        <dbReference type="EMBL" id="QBK92183.1"/>
    </source>
</evidence>
<proteinExistence type="predicted"/>
<dbReference type="InterPro" id="IPR008983">
    <property type="entry name" value="Tumour_necrosis_fac-like_dom"/>
</dbReference>
<sequence length="186" mass="19983">MGHTKKKCGCCCQPPRVKRLPYATISDKNADDELGSLFSISPVTETILWSAATQPSGNTCLNGPLTTWFNTSTGIFTIQESGLYQVQFMGKLQPDPSISGTVTVTILRSLRDATKRCANSNLNPTNTDDFSSFVNGSTSVSGTLPLVVGDTLAFQTQIIGFSGTAQAFFEINVVQLSRADIGKIEF</sequence>